<comment type="caution">
    <text evidence="2">The sequence shown here is derived from an EMBL/GenBank/DDBJ whole genome shotgun (WGS) entry which is preliminary data.</text>
</comment>
<sequence length="216" mass="24055">MKRAAKGAKEKSLKDQNTASLVTILIVNIALFAAALKTDQLVAADYQEMLKHWQALIPASLGAILISVVNGLLDTPTKARLVFWRWHDPLPGSRAFSQYVELDPRIDVAALKSKCGPFPTRPAEQNALWYKLYKSVETDPRVLHVHRLFLLTRDYAGISFMLLVVFGTIGVFTMQTYRTELFYVAALLAQFLASAVAARNYGIRFVNSVLALKAAE</sequence>
<keyword evidence="3" id="KW-1185">Reference proteome</keyword>
<dbReference type="Proteomes" id="UP000193884">
    <property type="component" value="Unassembled WGS sequence"/>
</dbReference>
<evidence type="ECO:0000313" key="3">
    <source>
        <dbReference type="Proteomes" id="UP000193884"/>
    </source>
</evidence>
<feature type="transmembrane region" description="Helical" evidence="1">
    <location>
        <begin position="20"/>
        <end position="36"/>
    </location>
</feature>
<gene>
    <name evidence="2" type="ORF">BST63_16800</name>
</gene>
<evidence type="ECO:0000256" key="1">
    <source>
        <dbReference type="SAM" id="Phobius"/>
    </source>
</evidence>
<evidence type="ECO:0008006" key="4">
    <source>
        <dbReference type="Google" id="ProtNLM"/>
    </source>
</evidence>
<proteinExistence type="predicted"/>
<name>A0ABX3X3Y0_9BRAD</name>
<keyword evidence="1" id="KW-0812">Transmembrane</keyword>
<dbReference type="RefSeq" id="WP_085384595.1">
    <property type="nucleotide sequence ID" value="NZ_NAFJ01000146.1"/>
</dbReference>
<keyword evidence="1" id="KW-1133">Transmembrane helix</keyword>
<evidence type="ECO:0000313" key="2">
    <source>
        <dbReference type="EMBL" id="OSJ28403.1"/>
    </source>
</evidence>
<protein>
    <recommendedName>
        <fullName evidence="4">SMODS and SLOG-associating 2TM effector domain-containing protein</fullName>
    </recommendedName>
</protein>
<organism evidence="2 3">
    <name type="scientific">Bradyrhizobium canariense</name>
    <dbReference type="NCBI Taxonomy" id="255045"/>
    <lineage>
        <taxon>Bacteria</taxon>
        <taxon>Pseudomonadati</taxon>
        <taxon>Pseudomonadota</taxon>
        <taxon>Alphaproteobacteria</taxon>
        <taxon>Hyphomicrobiales</taxon>
        <taxon>Nitrobacteraceae</taxon>
        <taxon>Bradyrhizobium</taxon>
    </lineage>
</organism>
<reference evidence="2 3" key="1">
    <citation type="submission" date="2017-03" db="EMBL/GenBank/DDBJ databases">
        <title>Whole genome sequences of fourteen strains of Bradyrhizobium canariense and one strain of Bradyrhizobium japonicum isolated from Lupinus (Papilionoideae: Genisteae) species in Algeria.</title>
        <authorList>
            <person name="Crovadore J."/>
            <person name="Chekireb D."/>
            <person name="Brachmann A."/>
            <person name="Chablais R."/>
            <person name="Cochard B."/>
            <person name="Lefort F."/>
        </authorList>
    </citation>
    <scope>NUCLEOTIDE SEQUENCE [LARGE SCALE GENOMIC DNA]</scope>
    <source>
        <strain evidence="2 3">UBMAN05</strain>
    </source>
</reference>
<feature type="transmembrane region" description="Helical" evidence="1">
    <location>
        <begin position="155"/>
        <end position="175"/>
    </location>
</feature>
<dbReference type="EMBL" id="NAFK01000161">
    <property type="protein sequence ID" value="OSJ28403.1"/>
    <property type="molecule type" value="Genomic_DNA"/>
</dbReference>
<keyword evidence="1" id="KW-0472">Membrane</keyword>
<feature type="transmembrane region" description="Helical" evidence="1">
    <location>
        <begin position="181"/>
        <end position="198"/>
    </location>
</feature>
<accession>A0ABX3X3Y0</accession>
<feature type="transmembrane region" description="Helical" evidence="1">
    <location>
        <begin position="56"/>
        <end position="73"/>
    </location>
</feature>